<name>A0A136IY40_9PEZI</name>
<reference evidence="4" key="1">
    <citation type="submission" date="2016-02" db="EMBL/GenBank/DDBJ databases">
        <title>Draft genome sequence of Microdochium bolleyi, a fungal endophyte of beachgrass.</title>
        <authorList>
            <consortium name="DOE Joint Genome Institute"/>
            <person name="David A.S."/>
            <person name="May G."/>
            <person name="Haridas S."/>
            <person name="Lim J."/>
            <person name="Wang M."/>
            <person name="Labutti K."/>
            <person name="Lipzen A."/>
            <person name="Barry K."/>
            <person name="Grigoriev I.V."/>
        </authorList>
    </citation>
    <scope>NUCLEOTIDE SEQUENCE [LARGE SCALE GENOMIC DNA]</scope>
    <source>
        <strain evidence="4">J235TASD1</strain>
    </source>
</reference>
<dbReference type="InterPro" id="IPR001087">
    <property type="entry name" value="GDSL"/>
</dbReference>
<dbReference type="InParanoid" id="A0A136IY40"/>
<dbReference type="CDD" id="cd01846">
    <property type="entry name" value="fatty_acyltransferase_like"/>
    <property type="match status" value="1"/>
</dbReference>
<keyword evidence="2" id="KW-0732">Signal</keyword>
<dbReference type="OrthoDB" id="1600564at2759"/>
<dbReference type="Pfam" id="PF00657">
    <property type="entry name" value="Lipase_GDSL"/>
    <property type="match status" value="1"/>
</dbReference>
<evidence type="ECO:0000313" key="3">
    <source>
        <dbReference type="EMBL" id="KXJ89832.1"/>
    </source>
</evidence>
<gene>
    <name evidence="3" type="ORF">Micbo1qcDRAFT_212333</name>
</gene>
<sequence length="307" mass="34258">MWLSPFLWATIAALSVSAKFAGFPKLERLVVFGDSYSAINFRVKGAPPSPSKPWGDTASYLTTSYNESRFLTYDMAVGGSTVDINIVPTPSNFSFVKQVDLFAKTYGRSGAPMFQKPDTTLVAAWFGINEVLKTFAEGDLSSSSSWDKTYDQVFKKYLALITTLRDRGARNFLFINVPPVHRNPYIRGLRQGQLVPRAASLIANLNQRIAKLAAKVRSDYPDTTMYTYDAYAALQAALDNPKKFPELARVRDTTNVCGAYHDGTPAMNTKLPQCQYAVDQYFWFDTIHPGSSVHNLMAKQISELLLR</sequence>
<keyword evidence="1" id="KW-0378">Hydrolase</keyword>
<keyword evidence="4" id="KW-1185">Reference proteome</keyword>
<evidence type="ECO:0000313" key="4">
    <source>
        <dbReference type="Proteomes" id="UP000070501"/>
    </source>
</evidence>
<dbReference type="STRING" id="196109.A0A136IY40"/>
<dbReference type="PANTHER" id="PTHR45648">
    <property type="entry name" value="GDSL LIPASE/ACYLHYDROLASE FAMILY PROTEIN (AFU_ORTHOLOGUE AFUA_4G14700)"/>
    <property type="match status" value="1"/>
</dbReference>
<evidence type="ECO:0008006" key="5">
    <source>
        <dbReference type="Google" id="ProtNLM"/>
    </source>
</evidence>
<organism evidence="3 4">
    <name type="scientific">Microdochium bolleyi</name>
    <dbReference type="NCBI Taxonomy" id="196109"/>
    <lineage>
        <taxon>Eukaryota</taxon>
        <taxon>Fungi</taxon>
        <taxon>Dikarya</taxon>
        <taxon>Ascomycota</taxon>
        <taxon>Pezizomycotina</taxon>
        <taxon>Sordariomycetes</taxon>
        <taxon>Xylariomycetidae</taxon>
        <taxon>Xylariales</taxon>
        <taxon>Microdochiaceae</taxon>
        <taxon>Microdochium</taxon>
    </lineage>
</organism>
<protein>
    <recommendedName>
        <fullName evidence="5">Carbohydrate esterase family 16 protein</fullName>
    </recommendedName>
</protein>
<dbReference type="GO" id="GO:0016788">
    <property type="term" value="F:hydrolase activity, acting on ester bonds"/>
    <property type="evidence" value="ECO:0007669"/>
    <property type="project" value="InterPro"/>
</dbReference>
<evidence type="ECO:0000256" key="2">
    <source>
        <dbReference type="SAM" id="SignalP"/>
    </source>
</evidence>
<dbReference type="SUPFAM" id="SSF52266">
    <property type="entry name" value="SGNH hydrolase"/>
    <property type="match status" value="1"/>
</dbReference>
<proteinExistence type="predicted"/>
<feature type="chain" id="PRO_5007293255" description="Carbohydrate esterase family 16 protein" evidence="2">
    <location>
        <begin position="19"/>
        <end position="307"/>
    </location>
</feature>
<dbReference type="Proteomes" id="UP000070501">
    <property type="component" value="Unassembled WGS sequence"/>
</dbReference>
<dbReference type="AlphaFoldDB" id="A0A136IY40"/>
<feature type="signal peptide" evidence="2">
    <location>
        <begin position="1"/>
        <end position="18"/>
    </location>
</feature>
<dbReference type="EMBL" id="KQ964254">
    <property type="protein sequence ID" value="KXJ89832.1"/>
    <property type="molecule type" value="Genomic_DNA"/>
</dbReference>
<evidence type="ECO:0000256" key="1">
    <source>
        <dbReference type="ARBA" id="ARBA00022801"/>
    </source>
</evidence>
<dbReference type="InterPro" id="IPR051058">
    <property type="entry name" value="GDSL_Est/Lipase"/>
</dbReference>
<dbReference type="PANTHER" id="PTHR45648:SF22">
    <property type="entry name" value="GDSL LIPASE_ACYLHYDROLASE FAMILY PROTEIN (AFU_ORTHOLOGUE AFUA_4G14700)"/>
    <property type="match status" value="1"/>
</dbReference>
<accession>A0A136IY40</accession>
<dbReference type="InterPro" id="IPR036514">
    <property type="entry name" value="SGNH_hydro_sf"/>
</dbReference>
<dbReference type="Gene3D" id="3.40.50.1110">
    <property type="entry name" value="SGNH hydrolase"/>
    <property type="match status" value="1"/>
</dbReference>